<keyword evidence="8" id="KW-0460">Magnesium</keyword>
<dbReference type="AlphaFoldDB" id="A0AAD2GWX5"/>
<evidence type="ECO:0000256" key="6">
    <source>
        <dbReference type="ARBA" id="ARBA00022763"/>
    </source>
</evidence>
<evidence type="ECO:0000256" key="10">
    <source>
        <dbReference type="ARBA" id="ARBA00023242"/>
    </source>
</evidence>
<evidence type="ECO:0000256" key="11">
    <source>
        <dbReference type="SAM" id="MobiDB-lite"/>
    </source>
</evidence>
<feature type="region of interest" description="Disordered" evidence="11">
    <location>
        <begin position="1"/>
        <end position="20"/>
    </location>
</feature>
<feature type="domain" description="Endonuclease/exonuclease/phosphatase" evidence="12">
    <location>
        <begin position="354"/>
        <end position="613"/>
    </location>
</feature>
<feature type="region of interest" description="Disordered" evidence="11">
    <location>
        <begin position="181"/>
        <end position="239"/>
    </location>
</feature>
<organism evidence="13 14">
    <name type="scientific">Mycena citricolor</name>
    <dbReference type="NCBI Taxonomy" id="2018698"/>
    <lineage>
        <taxon>Eukaryota</taxon>
        <taxon>Fungi</taxon>
        <taxon>Dikarya</taxon>
        <taxon>Basidiomycota</taxon>
        <taxon>Agaricomycotina</taxon>
        <taxon>Agaricomycetes</taxon>
        <taxon>Agaricomycetidae</taxon>
        <taxon>Agaricales</taxon>
        <taxon>Marasmiineae</taxon>
        <taxon>Mycenaceae</taxon>
        <taxon>Mycena</taxon>
    </lineage>
</organism>
<feature type="compositionally biased region" description="Acidic residues" evidence="11">
    <location>
        <begin position="194"/>
        <end position="205"/>
    </location>
</feature>
<comment type="subcellular location">
    <subcellularLocation>
        <location evidence="3">Nucleus</location>
        <location evidence="3">PML body</location>
    </subcellularLocation>
</comment>
<evidence type="ECO:0000256" key="4">
    <source>
        <dbReference type="ARBA" id="ARBA00022722"/>
    </source>
</evidence>
<accession>A0AAD2GWX5</accession>
<dbReference type="Pfam" id="PF03372">
    <property type="entry name" value="Exo_endo_phos"/>
    <property type="match status" value="1"/>
</dbReference>
<dbReference type="InterPro" id="IPR051547">
    <property type="entry name" value="TDP2-like"/>
</dbReference>
<keyword evidence="10" id="KW-0539">Nucleus</keyword>
<dbReference type="GO" id="GO:0004518">
    <property type="term" value="F:nuclease activity"/>
    <property type="evidence" value="ECO:0007669"/>
    <property type="project" value="UniProtKB-KW"/>
</dbReference>
<comment type="cofactor">
    <cofactor evidence="2">
        <name>Mg(2+)</name>
        <dbReference type="ChEBI" id="CHEBI:18420"/>
    </cofactor>
</comment>
<dbReference type="PANTHER" id="PTHR15822:SF4">
    <property type="entry name" value="TYROSYL-DNA PHOSPHODIESTERASE 2"/>
    <property type="match status" value="1"/>
</dbReference>
<dbReference type="PANTHER" id="PTHR15822">
    <property type="entry name" value="TRAF AND TNF RECEPTOR-ASSOCIATED PROTEIN"/>
    <property type="match status" value="1"/>
</dbReference>
<dbReference type="InterPro" id="IPR036691">
    <property type="entry name" value="Endo/exonu/phosph_ase_sf"/>
</dbReference>
<proteinExistence type="predicted"/>
<dbReference type="InterPro" id="IPR005135">
    <property type="entry name" value="Endo/exonuclease/phosphatase"/>
</dbReference>
<dbReference type="GO" id="GO:0003697">
    <property type="term" value="F:single-stranded DNA binding"/>
    <property type="evidence" value="ECO:0007669"/>
    <property type="project" value="TreeGrafter"/>
</dbReference>
<dbReference type="Gene3D" id="3.60.10.10">
    <property type="entry name" value="Endonuclease/exonuclease/phosphatase"/>
    <property type="match status" value="1"/>
</dbReference>
<name>A0AAD2GWX5_9AGAR</name>
<comment type="caution">
    <text evidence="13">The sequence shown here is derived from an EMBL/GenBank/DDBJ whole genome shotgun (WGS) entry which is preliminary data.</text>
</comment>
<evidence type="ECO:0000256" key="8">
    <source>
        <dbReference type="ARBA" id="ARBA00022842"/>
    </source>
</evidence>
<evidence type="ECO:0000313" key="13">
    <source>
        <dbReference type="EMBL" id="CAK5265056.1"/>
    </source>
</evidence>
<feature type="region of interest" description="Disordered" evidence="11">
    <location>
        <begin position="547"/>
        <end position="572"/>
    </location>
</feature>
<comment type="cofactor">
    <cofactor evidence="1">
        <name>Mn(2+)</name>
        <dbReference type="ChEBI" id="CHEBI:29035"/>
    </cofactor>
</comment>
<evidence type="ECO:0000256" key="9">
    <source>
        <dbReference type="ARBA" id="ARBA00023204"/>
    </source>
</evidence>
<sequence length="629" mass="70284">MPPEKDMGGPSNPTWYDPKESEWDFEHPKYWSEEDQEVFVGIRDGDEPTKLETLCGTYRWFYDFPEPGTTEPNDISYDNSDASLPHPDNHWEFVTFKWKESYGPQLQDEGNSLVALDVMDDGGDPFVMMRCTYPGPSGHTWYRDLAAKKERRPKRHGLSDAERARLHMEVHYPEVRAAAQAKAAAGKAAAESSSSEEESDEDSSSDENVASRRRGSRPGKRKQLDSLGSDTENRGRKHSVLPTWKRSISSALASFGVLHARLLQNFCKRSLSTGWLSDTARYCNFKFVRRTPTTSRSIWSQSPRDPLKSMELEANTSAEGRLLHFDATTRKWIPSMAHVPGQTVAESPPRLSLLSWNIDFAGSLLITRFKAALDHLESLLSQSSAQPTVILLQEVDQDCFAPLLAHDFIRTRYHITNDASSQSYSTLTLVPNPLAAYVSAVTRVPFARNSETRMSRDCLYVDLDLHLPHAEERSALFRLRIANTHLESLRGFGDAARPKQLAKIAKLLTAPGIDGGVVAGDMNCIAPTDQDLPEEVGLADAWVKKEGHESNAEGDDTGEADGHTWGYQPKNRFPPRRMDKVLFAGNVSATIVQRVGVGLRVERDKNPVWVSDHYGLLASLAFSRPAIES</sequence>
<evidence type="ECO:0000256" key="3">
    <source>
        <dbReference type="ARBA" id="ARBA00004322"/>
    </source>
</evidence>
<dbReference type="GO" id="GO:0005737">
    <property type="term" value="C:cytoplasm"/>
    <property type="evidence" value="ECO:0007669"/>
    <property type="project" value="TreeGrafter"/>
</dbReference>
<keyword evidence="7" id="KW-0378">Hydrolase</keyword>
<keyword evidence="4" id="KW-0540">Nuclease</keyword>
<keyword evidence="5" id="KW-0479">Metal-binding</keyword>
<dbReference type="GO" id="GO:0070260">
    <property type="term" value="F:5'-tyrosyl-DNA phosphodiesterase activity"/>
    <property type="evidence" value="ECO:0007669"/>
    <property type="project" value="TreeGrafter"/>
</dbReference>
<gene>
    <name evidence="13" type="ORF">MYCIT1_LOCUS5751</name>
</gene>
<dbReference type="Proteomes" id="UP001295794">
    <property type="component" value="Unassembled WGS sequence"/>
</dbReference>
<protein>
    <recommendedName>
        <fullName evidence="12">Endonuclease/exonuclease/phosphatase domain-containing protein</fullName>
    </recommendedName>
</protein>
<evidence type="ECO:0000256" key="7">
    <source>
        <dbReference type="ARBA" id="ARBA00022801"/>
    </source>
</evidence>
<keyword evidence="9" id="KW-0234">DNA repair</keyword>
<keyword evidence="14" id="KW-1185">Reference proteome</keyword>
<feature type="compositionally biased region" description="Basic residues" evidence="11">
    <location>
        <begin position="211"/>
        <end position="221"/>
    </location>
</feature>
<evidence type="ECO:0000313" key="14">
    <source>
        <dbReference type="Proteomes" id="UP001295794"/>
    </source>
</evidence>
<dbReference type="CDD" id="cd09080">
    <property type="entry name" value="TDP2"/>
    <property type="match status" value="1"/>
</dbReference>
<dbReference type="GO" id="GO:0006302">
    <property type="term" value="P:double-strand break repair"/>
    <property type="evidence" value="ECO:0007669"/>
    <property type="project" value="TreeGrafter"/>
</dbReference>
<dbReference type="EMBL" id="CAVNYO010000081">
    <property type="protein sequence ID" value="CAK5265056.1"/>
    <property type="molecule type" value="Genomic_DNA"/>
</dbReference>
<evidence type="ECO:0000256" key="1">
    <source>
        <dbReference type="ARBA" id="ARBA00001936"/>
    </source>
</evidence>
<dbReference type="GO" id="GO:0046872">
    <property type="term" value="F:metal ion binding"/>
    <property type="evidence" value="ECO:0007669"/>
    <property type="project" value="UniProtKB-KW"/>
</dbReference>
<reference evidence="13" key="1">
    <citation type="submission" date="2023-11" db="EMBL/GenBank/DDBJ databases">
        <authorList>
            <person name="De Vega J J."/>
            <person name="De Vega J J."/>
        </authorList>
    </citation>
    <scope>NUCLEOTIDE SEQUENCE</scope>
</reference>
<evidence type="ECO:0000256" key="2">
    <source>
        <dbReference type="ARBA" id="ARBA00001946"/>
    </source>
</evidence>
<keyword evidence="6" id="KW-0227">DNA damage</keyword>
<evidence type="ECO:0000256" key="5">
    <source>
        <dbReference type="ARBA" id="ARBA00022723"/>
    </source>
</evidence>
<dbReference type="SUPFAM" id="SSF56219">
    <property type="entry name" value="DNase I-like"/>
    <property type="match status" value="1"/>
</dbReference>
<feature type="compositionally biased region" description="Low complexity" evidence="11">
    <location>
        <begin position="181"/>
        <end position="193"/>
    </location>
</feature>
<evidence type="ECO:0000259" key="12">
    <source>
        <dbReference type="Pfam" id="PF03372"/>
    </source>
</evidence>